<evidence type="ECO:0000259" key="1">
    <source>
        <dbReference type="Pfam" id="PF01262"/>
    </source>
</evidence>
<dbReference type="AlphaFoldDB" id="A0A368XS23"/>
<dbReference type="NCBIfam" id="NF006162">
    <property type="entry name" value="PRK08306.1"/>
    <property type="match status" value="1"/>
</dbReference>
<accession>A0A368XS23</accession>
<dbReference type="SUPFAM" id="SSF51735">
    <property type="entry name" value="NAD(P)-binding Rossmann-fold domains"/>
    <property type="match status" value="1"/>
</dbReference>
<dbReference type="InterPro" id="IPR014215">
    <property type="entry name" value="Dipicolinic_acid_synth_A"/>
</dbReference>
<name>A0A368XS23_9BACI</name>
<gene>
    <name evidence="3" type="ORF">DFR57_10662</name>
</gene>
<keyword evidence="4" id="KW-1185">Reference proteome</keyword>
<dbReference type="NCBIfam" id="TIGR02853">
    <property type="entry name" value="spore_dpaA"/>
    <property type="match status" value="1"/>
</dbReference>
<dbReference type="InterPro" id="IPR036291">
    <property type="entry name" value="NAD(P)-bd_dom_sf"/>
</dbReference>
<organism evidence="3 4">
    <name type="scientific">Saliterribacillus persicus</name>
    <dbReference type="NCBI Taxonomy" id="930114"/>
    <lineage>
        <taxon>Bacteria</taxon>
        <taxon>Bacillati</taxon>
        <taxon>Bacillota</taxon>
        <taxon>Bacilli</taxon>
        <taxon>Bacillales</taxon>
        <taxon>Bacillaceae</taxon>
        <taxon>Saliterribacillus</taxon>
    </lineage>
</organism>
<dbReference type="InterPro" id="IPR007698">
    <property type="entry name" value="AlaDH/PNT_NAD(H)-bd"/>
</dbReference>
<dbReference type="Pfam" id="PF16924">
    <property type="entry name" value="DpaA_N"/>
    <property type="match status" value="1"/>
</dbReference>
<dbReference type="InterPro" id="IPR031629">
    <property type="entry name" value="DpaA_N"/>
</dbReference>
<reference evidence="3 4" key="1">
    <citation type="submission" date="2018-07" db="EMBL/GenBank/DDBJ databases">
        <title>Genomic Encyclopedia of Type Strains, Phase IV (KMG-IV): sequencing the most valuable type-strain genomes for metagenomic binning, comparative biology and taxonomic classification.</title>
        <authorList>
            <person name="Goeker M."/>
        </authorList>
    </citation>
    <scope>NUCLEOTIDE SEQUENCE [LARGE SCALE GENOMIC DNA]</scope>
    <source>
        <strain evidence="3 4">DSM 27696</strain>
    </source>
</reference>
<sequence>MYIHSSKYLSYDDMKSSIERGEKMLQRKKIAVLGGDARYLELIKSLTSSDDLDILLVGFDQLNPGFSAVKQVSMNELEPTELSAVILPLSGVDEFGNVETVFSNKQITLKVDWINKLPETCTVFTGITTPFLKENVAARNLKFIPLMNRNDIAIYNSIPTAEGAIMLTIKHTNITIQHANVFLLGLGRVGTTCVQKFKALGANVWSVSKNKEDLARADVMGVTPLPLEQLSAHIHAADIVINTIPAKVLTKKEIQLMGSQAVILDLASKPGGTDFSFAKARGVEAIHALGLPGIVAPKTSGEILANAIKEML</sequence>
<feature type="domain" description="Dipicolinate synthase subunit A N-terminal" evidence="2">
    <location>
        <begin position="29"/>
        <end position="147"/>
    </location>
</feature>
<feature type="domain" description="Alanine dehydrogenase/pyridine nucleotide transhydrogenase NAD(H)-binding" evidence="1">
    <location>
        <begin position="166"/>
        <end position="308"/>
    </location>
</feature>
<protein>
    <submittedName>
        <fullName evidence="3">Dipicolinate synthase subunit A</fullName>
    </submittedName>
</protein>
<comment type="caution">
    <text evidence="3">The sequence shown here is derived from an EMBL/GenBank/DDBJ whole genome shotgun (WGS) entry which is preliminary data.</text>
</comment>
<dbReference type="Proteomes" id="UP000252585">
    <property type="component" value="Unassembled WGS sequence"/>
</dbReference>
<dbReference type="EMBL" id="QPJJ01000006">
    <property type="protein sequence ID" value="RCW70665.1"/>
    <property type="molecule type" value="Genomic_DNA"/>
</dbReference>
<evidence type="ECO:0000313" key="3">
    <source>
        <dbReference type="EMBL" id="RCW70665.1"/>
    </source>
</evidence>
<evidence type="ECO:0000259" key="2">
    <source>
        <dbReference type="Pfam" id="PF16924"/>
    </source>
</evidence>
<dbReference type="Pfam" id="PF01262">
    <property type="entry name" value="AlaDh_PNT_C"/>
    <property type="match status" value="1"/>
</dbReference>
<evidence type="ECO:0000313" key="4">
    <source>
        <dbReference type="Proteomes" id="UP000252585"/>
    </source>
</evidence>
<proteinExistence type="predicted"/>
<dbReference type="Gene3D" id="3.40.50.720">
    <property type="entry name" value="NAD(P)-binding Rossmann-like Domain"/>
    <property type="match status" value="2"/>
</dbReference>